<dbReference type="OrthoDB" id="7056323at2"/>
<keyword evidence="4" id="KW-1185">Reference proteome</keyword>
<accession>A0A091BJ18</accession>
<feature type="signal peptide" evidence="2">
    <location>
        <begin position="1"/>
        <end position="20"/>
    </location>
</feature>
<dbReference type="eggNOG" id="ENOG50311M0">
    <property type="taxonomic scope" value="Bacteria"/>
</dbReference>
<sequence>MLVLAAALGLVSAGTALSQAGSGNLYRVTSKMEMVGMPFSMPATTVDVCGPKDQASEKMVPHDENCTISNFRVAGNKSSFDMTCRGENPMTARGEFERLGADAYRGRMQMKGNMEGEPVDMTMNFEGKKIRDCNYATESPAAQGAAMMAKTCEDMLREPSPMGYQSFAGPNAVCATYKPRYCSAMLAQSVNPEFIRTNDQIVRQSPAGLPSFWDAFAACGTPRQAALAKACPMAEKNRDFTFITEYCPSLVAKACASADPRRDAEFVVASCPVQAKAAAAAHCAGRDYTAMRASPYAGFCGRYAGGQLQQRNAGAAAPTPAAVPTPAPAAEEAPKKPSWRDRLRDAKDKLTGED</sequence>
<gene>
    <name evidence="3" type="ORF">N787_13650</name>
</gene>
<dbReference type="RefSeq" id="WP_034213791.1">
    <property type="nucleotide sequence ID" value="NZ_AVCK01000035.1"/>
</dbReference>
<feature type="compositionally biased region" description="Basic and acidic residues" evidence="1">
    <location>
        <begin position="332"/>
        <end position="354"/>
    </location>
</feature>
<reference evidence="3 4" key="1">
    <citation type="submission" date="2013-09" db="EMBL/GenBank/DDBJ databases">
        <title>Genome sequencing of Arenimonas metalli.</title>
        <authorList>
            <person name="Chen F."/>
            <person name="Wang G."/>
        </authorList>
    </citation>
    <scope>NUCLEOTIDE SEQUENCE [LARGE SCALE GENOMIC DNA]</scope>
    <source>
        <strain evidence="3 4">CF5-1</strain>
    </source>
</reference>
<dbReference type="Proteomes" id="UP000029393">
    <property type="component" value="Unassembled WGS sequence"/>
</dbReference>
<proteinExistence type="predicted"/>
<feature type="chain" id="PRO_5001871289" description="DUF3617 family protein" evidence="2">
    <location>
        <begin position="21"/>
        <end position="354"/>
    </location>
</feature>
<name>A0A091BJ18_9GAMM</name>
<evidence type="ECO:0000256" key="2">
    <source>
        <dbReference type="SAM" id="SignalP"/>
    </source>
</evidence>
<dbReference type="STRING" id="1384056.N787_13650"/>
<evidence type="ECO:0000313" key="4">
    <source>
        <dbReference type="Proteomes" id="UP000029393"/>
    </source>
</evidence>
<protein>
    <recommendedName>
        <fullName evidence="5">DUF3617 family protein</fullName>
    </recommendedName>
</protein>
<feature type="region of interest" description="Disordered" evidence="1">
    <location>
        <begin position="311"/>
        <end position="354"/>
    </location>
</feature>
<evidence type="ECO:0000256" key="1">
    <source>
        <dbReference type="SAM" id="MobiDB-lite"/>
    </source>
</evidence>
<dbReference type="Pfam" id="PF12276">
    <property type="entry name" value="DUF3617"/>
    <property type="match status" value="1"/>
</dbReference>
<comment type="caution">
    <text evidence="3">The sequence shown here is derived from an EMBL/GenBank/DDBJ whole genome shotgun (WGS) entry which is preliminary data.</text>
</comment>
<keyword evidence="2" id="KW-0732">Signal</keyword>
<dbReference type="PATRIC" id="fig|1384056.3.peg.2077"/>
<dbReference type="AlphaFoldDB" id="A0A091BJ18"/>
<evidence type="ECO:0008006" key="5">
    <source>
        <dbReference type="Google" id="ProtNLM"/>
    </source>
</evidence>
<dbReference type="EMBL" id="AVCK01000035">
    <property type="protein sequence ID" value="KFN44325.1"/>
    <property type="molecule type" value="Genomic_DNA"/>
</dbReference>
<organism evidence="3 4">
    <name type="scientific">Arenimonas metalli CF5-1</name>
    <dbReference type="NCBI Taxonomy" id="1384056"/>
    <lineage>
        <taxon>Bacteria</taxon>
        <taxon>Pseudomonadati</taxon>
        <taxon>Pseudomonadota</taxon>
        <taxon>Gammaproteobacteria</taxon>
        <taxon>Lysobacterales</taxon>
        <taxon>Lysobacteraceae</taxon>
        <taxon>Arenimonas</taxon>
    </lineage>
</organism>
<dbReference type="InterPro" id="IPR022061">
    <property type="entry name" value="DUF3617"/>
</dbReference>
<evidence type="ECO:0000313" key="3">
    <source>
        <dbReference type="EMBL" id="KFN44325.1"/>
    </source>
</evidence>